<evidence type="ECO:0000313" key="17">
    <source>
        <dbReference type="RefSeq" id="XP_017881011.1"/>
    </source>
</evidence>
<evidence type="ECO:0000256" key="10">
    <source>
        <dbReference type="ARBA" id="ARBA00022853"/>
    </source>
</evidence>
<accession>A0AAJ7N7P6</accession>
<keyword evidence="4 15" id="KW-0132">Cell division</keyword>
<evidence type="ECO:0000313" key="16">
    <source>
        <dbReference type="Proteomes" id="UP000694925"/>
    </source>
</evidence>
<dbReference type="PANTHER" id="PTHR15189">
    <property type="entry name" value="BRISC AND BRCA1-A COMPLEX MEMBER 2"/>
    <property type="match status" value="1"/>
</dbReference>
<keyword evidence="12 15" id="KW-0539">Nucleus</keyword>
<dbReference type="GO" id="GO:0005737">
    <property type="term" value="C:cytoplasm"/>
    <property type="evidence" value="ECO:0007669"/>
    <property type="project" value="UniProtKB-SubCell"/>
</dbReference>
<sequence>MLNQQYAVHPAVDSHIKPLLMSLSRAKKLDISCGTIEIDPMTSSCGDVKADRFKLSVPYCKQNLTWNVFFDSQCPDMGPDFIFNDNNFLSDMDINTLSAKIPSLAAWNPTNKDALLNVLIELLSCYKKYQIQLMHKEARLSAEYNMLMGSIDVKLEDVEVVLLPFGFKPTEARFVISLSVNVSQLQMYNFETEIETAILLVTFSGADWSRIVPQLYFSKSLEEILIQRTGPLNMPPFPADQYLLNYVEEIKKYISDKVNCVVQMYDKRIEYITAFTSLRRLSIIEVDVINYNYAVCLIDQNDFHCIIHIKLPLEFPTIPPLVRLESPYHMISPTDSYYEIVENYPYNVHWSPRKMITQLTQFICRFAINRFKCNVTKPCSKNNLKS</sequence>
<evidence type="ECO:0000256" key="4">
    <source>
        <dbReference type="ARBA" id="ARBA00022618"/>
    </source>
</evidence>
<dbReference type="GO" id="GO:0051301">
    <property type="term" value="P:cell division"/>
    <property type="evidence" value="ECO:0007669"/>
    <property type="project" value="UniProtKB-UniRule"/>
</dbReference>
<dbReference type="GO" id="GO:0031593">
    <property type="term" value="F:polyubiquitin modification-dependent protein binding"/>
    <property type="evidence" value="ECO:0007669"/>
    <property type="project" value="UniProtKB-UniRule"/>
</dbReference>
<dbReference type="GO" id="GO:0010212">
    <property type="term" value="P:response to ionizing radiation"/>
    <property type="evidence" value="ECO:0007669"/>
    <property type="project" value="UniProtKB-UniRule"/>
</dbReference>
<dbReference type="InterPro" id="IPR010358">
    <property type="entry name" value="BRE"/>
</dbReference>
<gene>
    <name evidence="17" type="primary">LOC108625472</name>
</gene>
<dbReference type="GO" id="GO:0045739">
    <property type="term" value="P:positive regulation of DNA repair"/>
    <property type="evidence" value="ECO:0007669"/>
    <property type="project" value="UniProtKB-UniRule"/>
</dbReference>
<evidence type="ECO:0000256" key="3">
    <source>
        <dbReference type="ARBA" id="ARBA00022490"/>
    </source>
</evidence>
<comment type="subcellular location">
    <subcellularLocation>
        <location evidence="15">Cytoplasm</location>
    </subcellularLocation>
    <subcellularLocation>
        <location evidence="1 15">Nucleus</location>
    </subcellularLocation>
    <text evidence="15">Localizes at sites of DNA damage at double-strand breaks (DSBs).</text>
</comment>
<dbReference type="GO" id="GO:0006302">
    <property type="term" value="P:double-strand break repair"/>
    <property type="evidence" value="ECO:0007669"/>
    <property type="project" value="UniProtKB-UniRule"/>
</dbReference>
<dbReference type="GO" id="GO:0007095">
    <property type="term" value="P:mitotic G2 DNA damage checkpoint signaling"/>
    <property type="evidence" value="ECO:0007669"/>
    <property type="project" value="UniProtKB-UniRule"/>
</dbReference>
<keyword evidence="3 15" id="KW-0963">Cytoplasm</keyword>
<comment type="similarity">
    <text evidence="14 15">Belongs to the BABAM2 family.</text>
</comment>
<keyword evidence="13 15" id="KW-0131">Cell cycle</keyword>
<evidence type="ECO:0000256" key="8">
    <source>
        <dbReference type="ARBA" id="ARBA00022776"/>
    </source>
</evidence>
<dbReference type="CDD" id="cd23665">
    <property type="entry name" value="BRE-like_insects"/>
    <property type="match status" value="1"/>
</dbReference>
<dbReference type="RefSeq" id="XP_017881011.1">
    <property type="nucleotide sequence ID" value="XM_018025522.2"/>
</dbReference>
<evidence type="ECO:0000256" key="2">
    <source>
        <dbReference type="ARBA" id="ARBA00019438"/>
    </source>
</evidence>
<comment type="function">
    <text evidence="15">May play a role in homeostasis or cellular differentiation in cells of neural, epithelial and germline origins. May also act as a death receptor-associated anti-apoptotic protein, which inhibits the mitochondrial apoptotic pathway.</text>
</comment>
<dbReference type="GO" id="GO:0070552">
    <property type="term" value="C:BRISC complex"/>
    <property type="evidence" value="ECO:0007669"/>
    <property type="project" value="UniProtKB-UniRule"/>
</dbReference>
<evidence type="ECO:0000256" key="12">
    <source>
        <dbReference type="ARBA" id="ARBA00023242"/>
    </source>
</evidence>
<dbReference type="GeneID" id="108625472"/>
<keyword evidence="9 15" id="KW-0833">Ubl conjugation pathway</keyword>
<dbReference type="GO" id="GO:0006915">
    <property type="term" value="P:apoptotic process"/>
    <property type="evidence" value="ECO:0007669"/>
    <property type="project" value="UniProtKB-UniRule"/>
</dbReference>
<evidence type="ECO:0000256" key="13">
    <source>
        <dbReference type="ARBA" id="ARBA00023306"/>
    </source>
</evidence>
<keyword evidence="5 15" id="KW-0053">Apoptosis</keyword>
<evidence type="ECO:0000256" key="15">
    <source>
        <dbReference type="RuleBase" id="RU368019"/>
    </source>
</evidence>
<dbReference type="GO" id="GO:0070531">
    <property type="term" value="C:BRCA1-A complex"/>
    <property type="evidence" value="ECO:0007669"/>
    <property type="project" value="UniProtKB-UniRule"/>
</dbReference>
<dbReference type="KEGG" id="ccal:108625472"/>
<keyword evidence="7 15" id="KW-0227">DNA damage</keyword>
<keyword evidence="6" id="KW-0677">Repeat</keyword>
<proteinExistence type="inferred from homology"/>
<organism evidence="16 17">
    <name type="scientific">Ceratina calcarata</name>
    <dbReference type="NCBI Taxonomy" id="156304"/>
    <lineage>
        <taxon>Eukaryota</taxon>
        <taxon>Metazoa</taxon>
        <taxon>Ecdysozoa</taxon>
        <taxon>Arthropoda</taxon>
        <taxon>Hexapoda</taxon>
        <taxon>Insecta</taxon>
        <taxon>Pterygota</taxon>
        <taxon>Neoptera</taxon>
        <taxon>Endopterygota</taxon>
        <taxon>Hymenoptera</taxon>
        <taxon>Apocrita</taxon>
        <taxon>Aculeata</taxon>
        <taxon>Apoidea</taxon>
        <taxon>Anthophila</taxon>
        <taxon>Apidae</taxon>
        <taxon>Ceratina</taxon>
        <taxon>Zadontomerus</taxon>
    </lineage>
</organism>
<protein>
    <recommendedName>
        <fullName evidence="2 15">BRISC and BRCA1-A complex member 2</fullName>
    </recommendedName>
</protein>
<dbReference type="Pfam" id="PF06113">
    <property type="entry name" value="BRE"/>
    <property type="match status" value="1"/>
</dbReference>
<evidence type="ECO:0000256" key="9">
    <source>
        <dbReference type="ARBA" id="ARBA00022786"/>
    </source>
</evidence>
<evidence type="ECO:0000256" key="6">
    <source>
        <dbReference type="ARBA" id="ARBA00022737"/>
    </source>
</evidence>
<keyword evidence="11 15" id="KW-0234">DNA repair</keyword>
<keyword evidence="8 15" id="KW-0498">Mitosis</keyword>
<keyword evidence="10 15" id="KW-0156">Chromatin regulator</keyword>
<evidence type="ECO:0000256" key="7">
    <source>
        <dbReference type="ARBA" id="ARBA00022763"/>
    </source>
</evidence>
<keyword evidence="16" id="KW-1185">Reference proteome</keyword>
<dbReference type="Proteomes" id="UP000694925">
    <property type="component" value="Unplaced"/>
</dbReference>
<evidence type="ECO:0000256" key="5">
    <source>
        <dbReference type="ARBA" id="ARBA00022703"/>
    </source>
</evidence>
<name>A0AAJ7N7P6_9HYME</name>
<evidence type="ECO:0000256" key="11">
    <source>
        <dbReference type="ARBA" id="ARBA00023204"/>
    </source>
</evidence>
<comment type="subunit">
    <text evidence="15">Component of the ARISC complex. Component of the BRCA1-A complex. Component of the BRISC complex. Binds polyubiquitin.</text>
</comment>
<evidence type="ECO:0000256" key="1">
    <source>
        <dbReference type="ARBA" id="ARBA00004123"/>
    </source>
</evidence>
<dbReference type="GO" id="GO:0006325">
    <property type="term" value="P:chromatin organization"/>
    <property type="evidence" value="ECO:0007669"/>
    <property type="project" value="UniProtKB-UniRule"/>
</dbReference>
<dbReference type="AlphaFoldDB" id="A0AAJ7N7P6"/>
<reference evidence="17" key="1">
    <citation type="submission" date="2025-08" db="UniProtKB">
        <authorList>
            <consortium name="RefSeq"/>
        </authorList>
    </citation>
    <scope>IDENTIFICATION</scope>
    <source>
        <tissue evidence="17">Whole body</tissue>
    </source>
</reference>
<comment type="domain">
    <text evidence="15">Contains 2 ubiquitin-conjugating enzyme family-like (UEV-like) regions. These regions lack the critical Cys residues required for ubiquitination but retain the ability to bind ubiquitin.</text>
</comment>
<evidence type="ECO:0000256" key="14">
    <source>
        <dbReference type="ARBA" id="ARBA00025766"/>
    </source>
</evidence>
<dbReference type="PANTHER" id="PTHR15189:SF7">
    <property type="entry name" value="BRISC AND BRCA1-A COMPLEX MEMBER 2"/>
    <property type="match status" value="1"/>
</dbReference>